<accession>A0A7W6J4C5</accession>
<dbReference type="Proteomes" id="UP000528286">
    <property type="component" value="Unassembled WGS sequence"/>
</dbReference>
<dbReference type="AlphaFoldDB" id="A0A7W6J4C5"/>
<keyword evidence="3" id="KW-1185">Reference proteome</keyword>
<name>A0A7W6J4C5_9HYPH</name>
<dbReference type="Pfam" id="PF09832">
    <property type="entry name" value="DUF2059"/>
    <property type="match status" value="1"/>
</dbReference>
<comment type="caution">
    <text evidence="2">The sequence shown here is derived from an EMBL/GenBank/DDBJ whole genome shotgun (WGS) entry which is preliminary data.</text>
</comment>
<organism evidence="2 3">
    <name type="scientific">Gellertiella hungarica</name>
    <dbReference type="NCBI Taxonomy" id="1572859"/>
    <lineage>
        <taxon>Bacteria</taxon>
        <taxon>Pseudomonadati</taxon>
        <taxon>Pseudomonadota</taxon>
        <taxon>Alphaproteobacteria</taxon>
        <taxon>Hyphomicrobiales</taxon>
        <taxon>Rhizobiaceae</taxon>
        <taxon>Gellertiella</taxon>
    </lineage>
</organism>
<proteinExistence type="predicted"/>
<protein>
    <recommendedName>
        <fullName evidence="1">DUF2059 domain-containing protein</fullName>
    </recommendedName>
</protein>
<sequence>MITLAGFGRWAAATILVSAIAFGSQVRADDAVTEEQLKAARAAIAAINATAQFDAILPNLAEQLKNQLIQATPNYQGEISAAVDEEALALAARRGDLEKEAATIYAKTFTVDELNAITAFYTSPAGKKLLSDGPIATREMAKAADIWAAGISRDLATETDKKLEEVIGKQKAAEPAQQ</sequence>
<evidence type="ECO:0000313" key="2">
    <source>
        <dbReference type="EMBL" id="MBB4064579.1"/>
    </source>
</evidence>
<dbReference type="EMBL" id="JACIEZ010000003">
    <property type="protein sequence ID" value="MBB4064579.1"/>
    <property type="molecule type" value="Genomic_DNA"/>
</dbReference>
<dbReference type="InterPro" id="IPR018637">
    <property type="entry name" value="DUF2059"/>
</dbReference>
<evidence type="ECO:0000259" key="1">
    <source>
        <dbReference type="Pfam" id="PF09832"/>
    </source>
</evidence>
<evidence type="ECO:0000313" key="3">
    <source>
        <dbReference type="Proteomes" id="UP000528286"/>
    </source>
</evidence>
<feature type="domain" description="DUF2059" evidence="1">
    <location>
        <begin position="96"/>
        <end position="153"/>
    </location>
</feature>
<gene>
    <name evidence="2" type="ORF">GGR23_001766</name>
</gene>
<reference evidence="2 3" key="1">
    <citation type="submission" date="2020-08" db="EMBL/GenBank/DDBJ databases">
        <title>Genomic Encyclopedia of Type Strains, Phase IV (KMG-IV): sequencing the most valuable type-strain genomes for metagenomic binning, comparative biology and taxonomic classification.</title>
        <authorList>
            <person name="Goeker M."/>
        </authorList>
    </citation>
    <scope>NUCLEOTIDE SEQUENCE [LARGE SCALE GENOMIC DNA]</scope>
    <source>
        <strain evidence="2 3">DSM 29853</strain>
    </source>
</reference>
<dbReference type="RefSeq" id="WP_183365841.1">
    <property type="nucleotide sequence ID" value="NZ_JACIEZ010000003.1"/>
</dbReference>